<evidence type="ECO:0000313" key="2">
    <source>
        <dbReference type="EMBL" id="MBK8571560.1"/>
    </source>
</evidence>
<reference evidence="2 3" key="1">
    <citation type="submission" date="2020-10" db="EMBL/GenBank/DDBJ databases">
        <title>Connecting structure to function with the recovery of over 1000 high-quality activated sludge metagenome-assembled genomes encoding full-length rRNA genes using long-read sequencing.</title>
        <authorList>
            <person name="Singleton C.M."/>
            <person name="Petriglieri F."/>
            <person name="Kristensen J.M."/>
            <person name="Kirkegaard R.H."/>
            <person name="Michaelsen T.Y."/>
            <person name="Andersen M.H."/>
            <person name="Karst S.M."/>
            <person name="Dueholm M.S."/>
            <person name="Nielsen P.H."/>
            <person name="Albertsen M."/>
        </authorList>
    </citation>
    <scope>NUCLEOTIDE SEQUENCE [LARGE SCALE GENOMIC DNA]</scope>
    <source>
        <strain evidence="2">OdNE_18-Q3-R46-58_MAXAC.008</strain>
    </source>
</reference>
<accession>A0A936F0K3</accession>
<dbReference type="AlphaFoldDB" id="A0A936F0K3"/>
<dbReference type="Proteomes" id="UP000709959">
    <property type="component" value="Unassembled WGS sequence"/>
</dbReference>
<dbReference type="Gene3D" id="2.40.50.100">
    <property type="match status" value="1"/>
</dbReference>
<dbReference type="EMBL" id="JADKCH010000001">
    <property type="protein sequence ID" value="MBK8571560.1"/>
    <property type="molecule type" value="Genomic_DNA"/>
</dbReference>
<dbReference type="PANTHER" id="PTHR30438:SF2">
    <property type="entry name" value="MEMBRANE PROTEIN"/>
    <property type="match status" value="1"/>
</dbReference>
<dbReference type="PROSITE" id="PS51257">
    <property type="entry name" value="PROKAR_LIPOPROTEIN"/>
    <property type="match status" value="1"/>
</dbReference>
<gene>
    <name evidence="2" type="ORF">IPN91_02740</name>
</gene>
<dbReference type="Gene3D" id="2.40.30.170">
    <property type="match status" value="1"/>
</dbReference>
<dbReference type="Gene3D" id="1.10.287.470">
    <property type="entry name" value="Helix hairpin bin"/>
    <property type="match status" value="1"/>
</dbReference>
<evidence type="ECO:0000313" key="3">
    <source>
        <dbReference type="Proteomes" id="UP000709959"/>
    </source>
</evidence>
<comment type="caution">
    <text evidence="2">The sequence shown here is derived from an EMBL/GenBank/DDBJ whole genome shotgun (WGS) entry which is preliminary data.</text>
</comment>
<dbReference type="InterPro" id="IPR058625">
    <property type="entry name" value="MdtA-like_BSH"/>
</dbReference>
<dbReference type="PANTHER" id="PTHR30438">
    <property type="entry name" value="36 KDA ANTIGEN-RELATED"/>
    <property type="match status" value="1"/>
</dbReference>
<organism evidence="2 3">
    <name type="scientific">Candidatus Geothrix odensensis</name>
    <dbReference type="NCBI Taxonomy" id="2954440"/>
    <lineage>
        <taxon>Bacteria</taxon>
        <taxon>Pseudomonadati</taxon>
        <taxon>Acidobacteriota</taxon>
        <taxon>Holophagae</taxon>
        <taxon>Holophagales</taxon>
        <taxon>Holophagaceae</taxon>
        <taxon>Geothrix</taxon>
    </lineage>
</organism>
<dbReference type="GO" id="GO:0005886">
    <property type="term" value="C:plasma membrane"/>
    <property type="evidence" value="ECO:0007669"/>
    <property type="project" value="TreeGrafter"/>
</dbReference>
<protein>
    <submittedName>
        <fullName evidence="2">HlyD family efflux transporter periplasmic adaptor subunit</fullName>
    </submittedName>
</protein>
<sequence length="316" mass="34414">MRQLLLLLPILLLGCRRDDRPLLNGRVEAYLTDLGPRAGGRLVELSVREGQRVKAGDLLARVAAEELEAAVQRDQAGFDSADAKRLELDRGSRSEDIAQGEARVQDAAAALRLAEDSLARVRRLFGEKVLSQADLDNALASRDRAAANLHLQSKALTELRAGARIEQRQAGGAEARKAQAVLQQSRLQASFTEVRAPFDGVVTHRLREPGSVIAPGQPVLTLARLDQLWVRVYLPQALQGQVRLGAPVTVITADKRLLEATLDEIGSESEFTPKMVESREERVNLVYPARVNLSQGWDKGLVPGAAVDVRLGGPSR</sequence>
<dbReference type="SUPFAM" id="SSF111369">
    <property type="entry name" value="HlyD-like secretion proteins"/>
    <property type="match status" value="3"/>
</dbReference>
<evidence type="ECO:0000259" key="1">
    <source>
        <dbReference type="Pfam" id="PF25917"/>
    </source>
</evidence>
<name>A0A936F0K3_9BACT</name>
<proteinExistence type="predicted"/>
<feature type="domain" description="Multidrug resistance protein MdtA-like barrel-sandwich hybrid" evidence="1">
    <location>
        <begin position="33"/>
        <end position="218"/>
    </location>
</feature>
<dbReference type="Pfam" id="PF25917">
    <property type="entry name" value="BSH_RND"/>
    <property type="match status" value="1"/>
</dbReference>